<evidence type="ECO:0000313" key="2">
    <source>
        <dbReference type="Proteomes" id="UP000053647"/>
    </source>
</evidence>
<evidence type="ECO:0000313" key="1">
    <source>
        <dbReference type="EMBL" id="KIJ10461.1"/>
    </source>
</evidence>
<reference evidence="1 2" key="1">
    <citation type="submission" date="2014-06" db="EMBL/GenBank/DDBJ databases">
        <authorList>
            <consortium name="DOE Joint Genome Institute"/>
            <person name="Kuo A."/>
            <person name="Kohler A."/>
            <person name="Nagy L.G."/>
            <person name="Floudas D."/>
            <person name="Copeland A."/>
            <person name="Barry K.W."/>
            <person name="Cichocki N."/>
            <person name="Veneault-Fourrey C."/>
            <person name="LaButti K."/>
            <person name="Lindquist E.A."/>
            <person name="Lipzen A."/>
            <person name="Lundell T."/>
            <person name="Morin E."/>
            <person name="Murat C."/>
            <person name="Sun H."/>
            <person name="Tunlid A."/>
            <person name="Henrissat B."/>
            <person name="Grigoriev I.V."/>
            <person name="Hibbett D.S."/>
            <person name="Martin F."/>
            <person name="Nordberg H.P."/>
            <person name="Cantor M.N."/>
            <person name="Hua S.X."/>
        </authorList>
    </citation>
    <scope>NUCLEOTIDE SEQUENCE [LARGE SCALE GENOMIC DNA]</scope>
    <source>
        <strain evidence="1 2">ATCC 200175</strain>
    </source>
</reference>
<dbReference type="EMBL" id="KN819405">
    <property type="protein sequence ID" value="KIJ10461.1"/>
    <property type="molecule type" value="Genomic_DNA"/>
</dbReference>
<dbReference type="AlphaFoldDB" id="A0A0C9TTC3"/>
<keyword evidence="2" id="KW-1185">Reference proteome</keyword>
<sequence length="136" mass="15542">MNEYQRAIDTIRKGCRWLQGRVAQKFWDVCDDDREYDLPHEEGSDGVQRAGNVQPGYYPLDINARHRLTVAQIKIGDAEEAKMHANIVLAQDVLDYAALFGEIEDAYYELEMYADAGPIYETFGAHHILPFGCIFL</sequence>
<accession>A0A0C9TTC3</accession>
<reference evidence="2" key="2">
    <citation type="submission" date="2015-01" db="EMBL/GenBank/DDBJ databases">
        <title>Evolutionary Origins and Diversification of the Mycorrhizal Mutualists.</title>
        <authorList>
            <consortium name="DOE Joint Genome Institute"/>
            <consortium name="Mycorrhizal Genomics Consortium"/>
            <person name="Kohler A."/>
            <person name="Kuo A."/>
            <person name="Nagy L.G."/>
            <person name="Floudas D."/>
            <person name="Copeland A."/>
            <person name="Barry K.W."/>
            <person name="Cichocki N."/>
            <person name="Veneault-Fourrey C."/>
            <person name="LaButti K."/>
            <person name="Lindquist E.A."/>
            <person name="Lipzen A."/>
            <person name="Lundell T."/>
            <person name="Morin E."/>
            <person name="Murat C."/>
            <person name="Riley R."/>
            <person name="Ohm R."/>
            <person name="Sun H."/>
            <person name="Tunlid A."/>
            <person name="Henrissat B."/>
            <person name="Grigoriev I.V."/>
            <person name="Hibbett D.S."/>
            <person name="Martin F."/>
        </authorList>
    </citation>
    <scope>NUCLEOTIDE SEQUENCE [LARGE SCALE GENOMIC DNA]</scope>
    <source>
        <strain evidence="2">ATCC 200175</strain>
    </source>
</reference>
<dbReference type="HOGENOM" id="CLU_1876097_0_0_1"/>
<dbReference type="Proteomes" id="UP000053647">
    <property type="component" value="Unassembled WGS sequence"/>
</dbReference>
<gene>
    <name evidence="1" type="ORF">PAXINDRAFT_16547</name>
</gene>
<proteinExistence type="predicted"/>
<protein>
    <submittedName>
        <fullName evidence="1">Uncharacterized protein</fullName>
    </submittedName>
</protein>
<organism evidence="1 2">
    <name type="scientific">Paxillus involutus ATCC 200175</name>
    <dbReference type="NCBI Taxonomy" id="664439"/>
    <lineage>
        <taxon>Eukaryota</taxon>
        <taxon>Fungi</taxon>
        <taxon>Dikarya</taxon>
        <taxon>Basidiomycota</taxon>
        <taxon>Agaricomycotina</taxon>
        <taxon>Agaricomycetes</taxon>
        <taxon>Agaricomycetidae</taxon>
        <taxon>Boletales</taxon>
        <taxon>Paxilineae</taxon>
        <taxon>Paxillaceae</taxon>
        <taxon>Paxillus</taxon>
    </lineage>
</organism>
<dbReference type="OrthoDB" id="3050202at2759"/>
<name>A0A0C9TTC3_PAXIN</name>